<dbReference type="Gene3D" id="3.80.10.10">
    <property type="entry name" value="Ribonuclease Inhibitor"/>
    <property type="match status" value="3"/>
</dbReference>
<dbReference type="SUPFAM" id="SSF52047">
    <property type="entry name" value="RNI-like"/>
    <property type="match status" value="1"/>
</dbReference>
<gene>
    <name evidence="3" type="ORF">ERUC_LOCUS24247</name>
</gene>
<evidence type="ECO:0000313" key="3">
    <source>
        <dbReference type="EMBL" id="CAH8358491.1"/>
    </source>
</evidence>
<feature type="compositionally biased region" description="Basic and acidic residues" evidence="2">
    <location>
        <begin position="1004"/>
        <end position="1034"/>
    </location>
</feature>
<dbReference type="Gene3D" id="3.40.50.300">
    <property type="entry name" value="P-loop containing nucleotide triphosphate hydrolases"/>
    <property type="match status" value="1"/>
</dbReference>
<evidence type="ECO:0000256" key="2">
    <source>
        <dbReference type="SAM" id="MobiDB-lite"/>
    </source>
</evidence>
<dbReference type="InterPro" id="IPR050905">
    <property type="entry name" value="Plant_NBS-LRR"/>
</dbReference>
<dbReference type="PRINTS" id="PR00364">
    <property type="entry name" value="DISEASERSIST"/>
</dbReference>
<feature type="region of interest" description="Disordered" evidence="2">
    <location>
        <begin position="278"/>
        <end position="312"/>
    </location>
</feature>
<organism evidence="3 4">
    <name type="scientific">Eruca vesicaria subsp. sativa</name>
    <name type="common">Garden rocket</name>
    <name type="synonym">Eruca sativa</name>
    <dbReference type="NCBI Taxonomy" id="29727"/>
    <lineage>
        <taxon>Eukaryota</taxon>
        <taxon>Viridiplantae</taxon>
        <taxon>Streptophyta</taxon>
        <taxon>Embryophyta</taxon>
        <taxon>Tracheophyta</taxon>
        <taxon>Spermatophyta</taxon>
        <taxon>Magnoliopsida</taxon>
        <taxon>eudicotyledons</taxon>
        <taxon>Gunneridae</taxon>
        <taxon>Pentapetalae</taxon>
        <taxon>rosids</taxon>
        <taxon>malvids</taxon>
        <taxon>Brassicales</taxon>
        <taxon>Brassicaceae</taxon>
        <taxon>Brassiceae</taxon>
        <taxon>Eruca</taxon>
    </lineage>
</organism>
<keyword evidence="4" id="KW-1185">Reference proteome</keyword>
<dbReference type="SUPFAM" id="SSF52058">
    <property type="entry name" value="L domain-like"/>
    <property type="match status" value="1"/>
</dbReference>
<feature type="region of interest" description="Disordered" evidence="2">
    <location>
        <begin position="987"/>
        <end position="1034"/>
    </location>
</feature>
<accession>A0ABC8KHD7</accession>
<dbReference type="InterPro" id="IPR027417">
    <property type="entry name" value="P-loop_NTPase"/>
</dbReference>
<feature type="region of interest" description="Disordered" evidence="2">
    <location>
        <begin position="1"/>
        <end position="30"/>
    </location>
</feature>
<proteinExistence type="predicted"/>
<dbReference type="EMBL" id="CAKOAT010248487">
    <property type="protein sequence ID" value="CAH8358491.1"/>
    <property type="molecule type" value="Genomic_DNA"/>
</dbReference>
<protein>
    <submittedName>
        <fullName evidence="3">Uncharacterized protein</fullName>
    </submittedName>
</protein>
<reference evidence="3 4" key="1">
    <citation type="submission" date="2022-03" db="EMBL/GenBank/DDBJ databases">
        <authorList>
            <person name="Macdonald S."/>
            <person name="Ahmed S."/>
            <person name="Newling K."/>
        </authorList>
    </citation>
    <scope>NUCLEOTIDE SEQUENCE [LARGE SCALE GENOMIC DNA]</scope>
</reference>
<dbReference type="SUPFAM" id="SSF52540">
    <property type="entry name" value="P-loop containing nucleoside triphosphate hydrolases"/>
    <property type="match status" value="1"/>
</dbReference>
<feature type="compositionally biased region" description="Basic and acidic residues" evidence="2">
    <location>
        <begin position="294"/>
        <end position="303"/>
    </location>
</feature>
<feature type="region of interest" description="Disordered" evidence="2">
    <location>
        <begin position="188"/>
        <end position="233"/>
    </location>
</feature>
<dbReference type="Proteomes" id="UP001642260">
    <property type="component" value="Unassembled WGS sequence"/>
</dbReference>
<sequence length="1254" mass="141024">MERESEIESKALLGPVGKKAKRSGTKTKESIMAENKKAAVSFASSVRGKKKDEVLCEKIMGALEEAGPQRVLLVGEAGIGKTTMAKKVAEYVTKKEGGLCYQTLTLHLNKKFKVNEEYDADTLFEDEWTLYENIASQLCLYSDFEESEVDDRDEDEEDEKKVGDVVRDMKVKIKEYLMKKKRSFENKANKLAPKAEKKAKNVSVKKVEEPEKKNLPAEADKKSVEGEKKETTSAPEPYLLLILDDEGMMSSEHEVMVHLGLEDFLEDHKPRKVLITRREANEKATQSGGEVEEGDKLHSKDEQGDAQSARGNEDGIEEITESDAVVKAQDTNLDGKFVPSSTDELWGGTDSYWKTEFRTTTESEALLELFSEQQDLENLYGSLFQDSPTYFVAPYQGTSTTWLSHMVKMSKNLPAAIVVLAKSLERTIQNTTSQLSPEQAEKLLKEMIEMVLSAERENPSGQESSSESATKPCRDNPILRLAYELLKTCPWKDAIVDCFGHSLDFFEHCGSVYYRDLITQWILEGYFDPVKSVEKAYQDGHSILMELIDRGLLKIQENNVVVPEMAMRNVLDTRRRGHLGRSRLGFSRVYGGNKRKGIGKITQIDDMIKTVQAKKADKISTVLVSGDRLRRVTPEKFFHKLKDLEVLGLFEPTLEPFVPAFTILDKLRVLVIRDCDLLEDIEELKNLRGLHALEVSGASSLKSISDAFFRALSKLQSLHLSRLQITSSPSSISELTELHCLIIKDCPLLEDLPDIQELVNLEVVDISGARGLQTCFDNTKGQKKNKSKNKNFYNLTQLQLLDFSESQIERLPIFQDSAKGDKLHSLTRLLLRNCSKLRRLPSLKPLSGLQILDLSSTTSLVEMLEVCFEDKKELKSLNLSGTNLSELATTIEELSNLTELLLRDCTNLDAIPDISKLTNLEVIDVSGSSKLQKIDGSFKEMSYLREVNLYGTKVEKLELPNESRIRCTKLFIRADGKRFEGEEWSQIKKDIESDTPEKASSSDADVKSQENTAKESGEIREISSSEPRADEKDVSKERLLPVAIDRALYKTTLPFSDSSSQREVMEINETNKLDEEALASVEFVSFVDCSPTRLTSVFNKINSVKGCWVRMCMDIKDLFSGVDEERLGSLETLSLTNLPLLETISCGGSFKNLKNLSIDFCPNIITLFPEPAQVPSNLKVLHIKFCEKLEKVFKEGEVSTLTTLCLHELPMLSAVGAKLLNLETFKKRNCPNLPAEKKDLQFSVSATFYSVTMQ</sequence>
<feature type="compositionally biased region" description="Basic and acidic residues" evidence="2">
    <location>
        <begin position="188"/>
        <end position="231"/>
    </location>
</feature>
<evidence type="ECO:0000256" key="1">
    <source>
        <dbReference type="ARBA" id="ARBA00022821"/>
    </source>
</evidence>
<dbReference type="AlphaFoldDB" id="A0ABC8KHD7"/>
<keyword evidence="1" id="KW-0611">Plant defense</keyword>
<comment type="caution">
    <text evidence="3">The sequence shown here is derived from an EMBL/GenBank/DDBJ whole genome shotgun (WGS) entry which is preliminary data.</text>
</comment>
<feature type="compositionally biased region" description="Basic and acidic residues" evidence="2">
    <location>
        <begin position="987"/>
        <end position="997"/>
    </location>
</feature>
<dbReference type="InterPro" id="IPR032675">
    <property type="entry name" value="LRR_dom_sf"/>
</dbReference>
<evidence type="ECO:0000313" key="4">
    <source>
        <dbReference type="Proteomes" id="UP001642260"/>
    </source>
</evidence>
<dbReference type="PANTHER" id="PTHR33463">
    <property type="entry name" value="NB-ARC DOMAIN-CONTAINING PROTEIN-RELATED"/>
    <property type="match status" value="1"/>
</dbReference>
<name>A0ABC8KHD7_ERUVS</name>